<keyword evidence="10" id="KW-0808">Transferase</keyword>
<sequence length="275" mass="29976">MKNNLLSLLVALVLASIARASLTTRLVVLARDGTQVATASATAPESISKVLSVSEEQSLGVSVSGESLKKDAIVFAHFVHSTLEDVEVSLPLELKKGKHVLQMKKGHALNQFKKHPGQYSVSIYSTESLEQVKNVGSVVFNLARLPEPHVIGSTESYEPLKEIFHIFRKPEKMPNVMISVVFAALVVVVPWALLVISWSALKVNVSNLSQSSSNLVWGGLFLASLAACSAFFVVYWVQLNLFQLMGYGSILWTVAAFFGRQALVTRAALRLKGKK</sequence>
<evidence type="ECO:0000256" key="6">
    <source>
        <dbReference type="ARBA" id="ARBA00023136"/>
    </source>
</evidence>
<dbReference type="STRING" id="246404.A0A507FCV3"/>
<dbReference type="PANTHER" id="PTHR12640">
    <property type="entry name" value="RIBOPHORIN II"/>
    <property type="match status" value="1"/>
</dbReference>
<comment type="subcellular location">
    <subcellularLocation>
        <location evidence="1">Endoplasmic reticulum membrane</location>
        <topology evidence="1">Multi-pass membrane protein</topology>
    </subcellularLocation>
</comment>
<protein>
    <submittedName>
        <fullName evidence="10">Dolichyl-diphosphooligosaccharide---protein glycotransferase</fullName>
    </submittedName>
</protein>
<dbReference type="Proteomes" id="UP000320333">
    <property type="component" value="Unassembled WGS sequence"/>
</dbReference>
<evidence type="ECO:0000256" key="1">
    <source>
        <dbReference type="ARBA" id="ARBA00004477"/>
    </source>
</evidence>
<feature type="chain" id="PRO_5044249808" evidence="8">
    <location>
        <begin position="21"/>
        <end position="275"/>
    </location>
</feature>
<comment type="caution">
    <text evidence="10">The sequence shown here is derived from an EMBL/GenBank/DDBJ whole genome shotgun (WGS) entry which is preliminary data.</text>
</comment>
<name>A0A507FCV3_9FUNG</name>
<feature type="domain" description="Ribophorin II C-terminal" evidence="9">
    <location>
        <begin position="167"/>
        <end position="268"/>
    </location>
</feature>
<dbReference type="AlphaFoldDB" id="A0A507FCV3"/>
<keyword evidence="3 8" id="KW-0732">Signal</keyword>
<evidence type="ECO:0000256" key="5">
    <source>
        <dbReference type="ARBA" id="ARBA00022989"/>
    </source>
</evidence>
<evidence type="ECO:0000256" key="2">
    <source>
        <dbReference type="ARBA" id="ARBA00022692"/>
    </source>
</evidence>
<gene>
    <name evidence="10" type="primary">STT3</name>
    <name evidence="10" type="ORF">CcCBS67573_g05624</name>
</gene>
<dbReference type="PANTHER" id="PTHR12640:SF0">
    <property type="entry name" value="DOLICHYL-DIPHOSPHOOLIGOSACCHARIDE--PROTEIN GLYCOSYLTRANSFERASE SUBUNIT 2"/>
    <property type="match status" value="1"/>
</dbReference>
<dbReference type="Pfam" id="PF25147">
    <property type="entry name" value="Ribophorin_II_C"/>
    <property type="match status" value="1"/>
</dbReference>
<evidence type="ECO:0000313" key="10">
    <source>
        <dbReference type="EMBL" id="TPX73106.1"/>
    </source>
</evidence>
<reference evidence="10 11" key="1">
    <citation type="journal article" date="2019" name="Sci. Rep.">
        <title>Comparative genomics of chytrid fungi reveal insights into the obligate biotrophic and pathogenic lifestyle of Synchytrium endobioticum.</title>
        <authorList>
            <person name="van de Vossenberg B.T.L.H."/>
            <person name="Warris S."/>
            <person name="Nguyen H.D.T."/>
            <person name="van Gent-Pelzer M.P.E."/>
            <person name="Joly D.L."/>
            <person name="van de Geest H.C."/>
            <person name="Bonants P.J.M."/>
            <person name="Smith D.S."/>
            <person name="Levesque C.A."/>
            <person name="van der Lee T.A.J."/>
        </authorList>
    </citation>
    <scope>NUCLEOTIDE SEQUENCE [LARGE SCALE GENOMIC DNA]</scope>
    <source>
        <strain evidence="10 11">CBS 675.73</strain>
    </source>
</reference>
<dbReference type="GO" id="GO:0006487">
    <property type="term" value="P:protein N-linked glycosylation"/>
    <property type="evidence" value="ECO:0007669"/>
    <property type="project" value="TreeGrafter"/>
</dbReference>
<feature type="transmembrane region" description="Helical" evidence="7">
    <location>
        <begin position="176"/>
        <end position="203"/>
    </location>
</feature>
<dbReference type="GO" id="GO:0008250">
    <property type="term" value="C:oligosaccharyltransferase complex"/>
    <property type="evidence" value="ECO:0007669"/>
    <property type="project" value="InterPro"/>
</dbReference>
<proteinExistence type="predicted"/>
<dbReference type="UniPathway" id="UPA00378"/>
<keyword evidence="6 7" id="KW-0472">Membrane</keyword>
<evidence type="ECO:0000256" key="4">
    <source>
        <dbReference type="ARBA" id="ARBA00022824"/>
    </source>
</evidence>
<feature type="signal peptide" evidence="8">
    <location>
        <begin position="1"/>
        <end position="20"/>
    </location>
</feature>
<evidence type="ECO:0000259" key="9">
    <source>
        <dbReference type="Pfam" id="PF25147"/>
    </source>
</evidence>
<evidence type="ECO:0000313" key="11">
    <source>
        <dbReference type="Proteomes" id="UP000320333"/>
    </source>
</evidence>
<evidence type="ECO:0000256" key="7">
    <source>
        <dbReference type="SAM" id="Phobius"/>
    </source>
</evidence>
<feature type="transmembrane region" description="Helical" evidence="7">
    <location>
        <begin position="249"/>
        <end position="269"/>
    </location>
</feature>
<keyword evidence="4" id="KW-0256">Endoplasmic reticulum</keyword>
<dbReference type="InterPro" id="IPR056790">
    <property type="entry name" value="Ribophorin_II_C"/>
</dbReference>
<accession>A0A507FCV3</accession>
<dbReference type="EMBL" id="QEAP01000208">
    <property type="protein sequence ID" value="TPX73106.1"/>
    <property type="molecule type" value="Genomic_DNA"/>
</dbReference>
<dbReference type="GO" id="GO:0016740">
    <property type="term" value="F:transferase activity"/>
    <property type="evidence" value="ECO:0007669"/>
    <property type="project" value="UniProtKB-KW"/>
</dbReference>
<evidence type="ECO:0000256" key="3">
    <source>
        <dbReference type="ARBA" id="ARBA00022729"/>
    </source>
</evidence>
<keyword evidence="11" id="KW-1185">Reference proteome</keyword>
<dbReference type="InterPro" id="IPR008814">
    <property type="entry name" value="Swp1"/>
</dbReference>
<organism evidence="10 11">
    <name type="scientific">Chytriomyces confervae</name>
    <dbReference type="NCBI Taxonomy" id="246404"/>
    <lineage>
        <taxon>Eukaryota</taxon>
        <taxon>Fungi</taxon>
        <taxon>Fungi incertae sedis</taxon>
        <taxon>Chytridiomycota</taxon>
        <taxon>Chytridiomycota incertae sedis</taxon>
        <taxon>Chytridiomycetes</taxon>
        <taxon>Chytridiales</taxon>
        <taxon>Chytriomycetaceae</taxon>
        <taxon>Chytriomyces</taxon>
    </lineage>
</organism>
<feature type="transmembrane region" description="Helical" evidence="7">
    <location>
        <begin position="215"/>
        <end position="237"/>
    </location>
</feature>
<keyword evidence="2 7" id="KW-0812">Transmembrane</keyword>
<dbReference type="OrthoDB" id="432292at2759"/>
<keyword evidence="5 7" id="KW-1133">Transmembrane helix</keyword>
<evidence type="ECO:0000256" key="8">
    <source>
        <dbReference type="SAM" id="SignalP"/>
    </source>
</evidence>